<protein>
    <submittedName>
        <fullName evidence="2">Uncharacterized protein</fullName>
    </submittedName>
</protein>
<dbReference type="Proteomes" id="UP001515480">
    <property type="component" value="Unassembled WGS sequence"/>
</dbReference>
<keyword evidence="1" id="KW-0812">Transmembrane</keyword>
<comment type="caution">
    <text evidence="2">The sequence shown here is derived from an EMBL/GenBank/DDBJ whole genome shotgun (WGS) entry which is preliminary data.</text>
</comment>
<feature type="transmembrane region" description="Helical" evidence="1">
    <location>
        <begin position="339"/>
        <end position="366"/>
    </location>
</feature>
<organism evidence="2 3">
    <name type="scientific">Prymnesium parvum</name>
    <name type="common">Toxic golden alga</name>
    <dbReference type="NCBI Taxonomy" id="97485"/>
    <lineage>
        <taxon>Eukaryota</taxon>
        <taxon>Haptista</taxon>
        <taxon>Haptophyta</taxon>
        <taxon>Prymnesiophyceae</taxon>
        <taxon>Prymnesiales</taxon>
        <taxon>Prymnesiaceae</taxon>
        <taxon>Prymnesium</taxon>
    </lineage>
</organism>
<accession>A0AB34JIB3</accession>
<proteinExistence type="predicted"/>
<keyword evidence="1" id="KW-0472">Membrane</keyword>
<dbReference type="AlphaFoldDB" id="A0AB34JIB3"/>
<feature type="transmembrane region" description="Helical" evidence="1">
    <location>
        <begin position="288"/>
        <end position="308"/>
    </location>
</feature>
<feature type="transmembrane region" description="Helical" evidence="1">
    <location>
        <begin position="256"/>
        <end position="276"/>
    </location>
</feature>
<gene>
    <name evidence="2" type="ORF">AB1Y20_022262</name>
</gene>
<keyword evidence="1" id="KW-1133">Transmembrane helix</keyword>
<evidence type="ECO:0000313" key="3">
    <source>
        <dbReference type="Proteomes" id="UP001515480"/>
    </source>
</evidence>
<keyword evidence="3" id="KW-1185">Reference proteome</keyword>
<reference evidence="2 3" key="1">
    <citation type="journal article" date="2024" name="Science">
        <title>Giant polyketide synthase enzymes in the biosynthesis of giant marine polyether toxins.</title>
        <authorList>
            <person name="Fallon T.R."/>
            <person name="Shende V.V."/>
            <person name="Wierzbicki I.H."/>
            <person name="Pendleton A.L."/>
            <person name="Watervoot N.F."/>
            <person name="Auber R.P."/>
            <person name="Gonzalez D.J."/>
            <person name="Wisecaver J.H."/>
            <person name="Moore B.S."/>
        </authorList>
    </citation>
    <scope>NUCLEOTIDE SEQUENCE [LARGE SCALE GENOMIC DNA]</scope>
    <source>
        <strain evidence="2 3">12B1</strain>
    </source>
</reference>
<evidence type="ECO:0000256" key="1">
    <source>
        <dbReference type="SAM" id="Phobius"/>
    </source>
</evidence>
<sequence length="394" mass="41930">MRPLRERARLARVRSNAMERQRPPPRRRSLLVTAVLQRHQTSSSRPRAAPPRPSDAPWPRMLVDCADFFLTICGLVLCACACCGVPLVPELAELVNFAEVTADVGASEAHPLLAFAPAAAEAASAAFFSSERIRIFFLVSGVCVRYELSGGASPSTSSCFAFAGPVLRQDEGTICADTGAIERANISSTCTPLADDEYLRYACALHAMGRTLQLPARLRDCAICTEFERSATAAKAAAAGVLRSLCANNGDAPRSLALLLAALASALLKFLCFCSCPHRCDSARLTPASTLLAALAAAGTAFVGARYYSSDYPAALGALVDDVWRDHGMPSPLAVALGPAFYCCAGASLAFALAFVLVVCAGIRAWRRRGMLDERECALHNPLVPTRHRSALLE</sequence>
<evidence type="ECO:0000313" key="2">
    <source>
        <dbReference type="EMBL" id="KAL1520693.1"/>
    </source>
</evidence>
<dbReference type="EMBL" id="JBGBPQ010000008">
    <property type="protein sequence ID" value="KAL1520693.1"/>
    <property type="molecule type" value="Genomic_DNA"/>
</dbReference>
<name>A0AB34JIB3_PRYPA</name>